<comment type="caution">
    <text evidence="5">The sequence shown here is derived from an EMBL/GenBank/DDBJ whole genome shotgun (WGS) entry which is preliminary data.</text>
</comment>
<feature type="signal peptide" evidence="3">
    <location>
        <begin position="1"/>
        <end position="20"/>
    </location>
</feature>
<evidence type="ECO:0000256" key="3">
    <source>
        <dbReference type="SAM" id="SignalP"/>
    </source>
</evidence>
<keyword evidence="3" id="KW-0732">Signal</keyword>
<keyword evidence="1" id="KW-0001">2Fe-2S</keyword>
<evidence type="ECO:0000313" key="6">
    <source>
        <dbReference type="Proteomes" id="UP000664859"/>
    </source>
</evidence>
<keyword evidence="1" id="KW-0408">Iron</keyword>
<dbReference type="CDD" id="cd00207">
    <property type="entry name" value="fer2"/>
    <property type="match status" value="1"/>
</dbReference>
<feature type="chain" id="PRO_5032769774" description="2Fe-2S ferredoxin-type domain-containing protein" evidence="3">
    <location>
        <begin position="21"/>
        <end position="107"/>
    </location>
</feature>
<sequence>MAIKALLLLVCTALLGAVSAFVGTALPSVVRAPSSLYMAQCIFPGGKKAEGKPGEALKAVVAKAKYDAPYGCEEGKCGSCEHKVGGKKVRLCIGKVPPGNGPHTFTQ</sequence>
<proteinExistence type="predicted"/>
<dbReference type="Proteomes" id="UP000664859">
    <property type="component" value="Unassembled WGS sequence"/>
</dbReference>
<dbReference type="PROSITE" id="PS00197">
    <property type="entry name" value="2FE2S_FER_1"/>
    <property type="match status" value="1"/>
</dbReference>
<keyword evidence="6" id="KW-1185">Reference proteome</keyword>
<dbReference type="InterPro" id="IPR012675">
    <property type="entry name" value="Beta-grasp_dom_sf"/>
</dbReference>
<name>A0A835ZB30_9STRA</name>
<accession>A0A835ZB30</accession>
<dbReference type="GO" id="GO:0051537">
    <property type="term" value="F:2 iron, 2 sulfur cluster binding"/>
    <property type="evidence" value="ECO:0007669"/>
    <property type="project" value="UniProtKB-KW"/>
</dbReference>
<dbReference type="InterPro" id="IPR001041">
    <property type="entry name" value="2Fe-2S_ferredoxin-type"/>
</dbReference>
<dbReference type="SUPFAM" id="SSF54292">
    <property type="entry name" value="2Fe-2S ferredoxin-like"/>
    <property type="match status" value="1"/>
</dbReference>
<evidence type="ECO:0000259" key="4">
    <source>
        <dbReference type="Pfam" id="PF00111"/>
    </source>
</evidence>
<protein>
    <recommendedName>
        <fullName evidence="4">2Fe-2S ferredoxin-type domain-containing protein</fullName>
    </recommendedName>
</protein>
<evidence type="ECO:0000256" key="2">
    <source>
        <dbReference type="ARBA" id="ARBA00023014"/>
    </source>
</evidence>
<dbReference type="AlphaFoldDB" id="A0A835ZB30"/>
<reference evidence="5" key="1">
    <citation type="submission" date="2021-02" db="EMBL/GenBank/DDBJ databases">
        <title>First Annotated Genome of the Yellow-green Alga Tribonema minus.</title>
        <authorList>
            <person name="Mahan K.M."/>
        </authorList>
    </citation>
    <scope>NUCLEOTIDE SEQUENCE</scope>
    <source>
        <strain evidence="5">UTEX B ZZ1240</strain>
    </source>
</reference>
<evidence type="ECO:0000313" key="5">
    <source>
        <dbReference type="EMBL" id="KAG5189841.1"/>
    </source>
</evidence>
<dbReference type="InterPro" id="IPR006058">
    <property type="entry name" value="2Fe2S_fd_BS"/>
</dbReference>
<keyword evidence="2" id="KW-0411">Iron-sulfur</keyword>
<evidence type="ECO:0000256" key="1">
    <source>
        <dbReference type="ARBA" id="ARBA00022714"/>
    </source>
</evidence>
<dbReference type="Gene3D" id="3.10.20.30">
    <property type="match status" value="1"/>
</dbReference>
<organism evidence="5 6">
    <name type="scientific">Tribonema minus</name>
    <dbReference type="NCBI Taxonomy" id="303371"/>
    <lineage>
        <taxon>Eukaryota</taxon>
        <taxon>Sar</taxon>
        <taxon>Stramenopiles</taxon>
        <taxon>Ochrophyta</taxon>
        <taxon>PX clade</taxon>
        <taxon>Xanthophyceae</taxon>
        <taxon>Tribonematales</taxon>
        <taxon>Tribonemataceae</taxon>
        <taxon>Tribonema</taxon>
    </lineage>
</organism>
<dbReference type="EMBL" id="JAFCMP010000044">
    <property type="protein sequence ID" value="KAG5189841.1"/>
    <property type="molecule type" value="Genomic_DNA"/>
</dbReference>
<dbReference type="InterPro" id="IPR036010">
    <property type="entry name" value="2Fe-2S_ferredoxin-like_sf"/>
</dbReference>
<gene>
    <name evidence="5" type="ORF">JKP88DRAFT_232917</name>
</gene>
<dbReference type="Pfam" id="PF00111">
    <property type="entry name" value="Fer2"/>
    <property type="match status" value="1"/>
</dbReference>
<keyword evidence="1" id="KW-0479">Metal-binding</keyword>
<dbReference type="OrthoDB" id="184082at2759"/>
<feature type="domain" description="2Fe-2S ferredoxin-type" evidence="4">
    <location>
        <begin position="47"/>
        <end position="89"/>
    </location>
</feature>